<keyword evidence="8 14" id="KW-0963">Cytoplasm</keyword>
<feature type="binding site" evidence="14">
    <location>
        <position position="125"/>
    </location>
    <ligand>
        <name>FMN</name>
        <dbReference type="ChEBI" id="CHEBI:58210"/>
    </ligand>
</feature>
<evidence type="ECO:0000256" key="6">
    <source>
        <dbReference type="ARBA" id="ARBA00011669"/>
    </source>
</evidence>
<dbReference type="InterPro" id="IPR033888">
    <property type="entry name" value="DHOD_1B"/>
</dbReference>
<dbReference type="HAMAP" id="MF_00224">
    <property type="entry name" value="DHO_dh_type1"/>
    <property type="match status" value="1"/>
</dbReference>
<keyword evidence="10 14" id="KW-0288">FMN</keyword>
<feature type="binding site" evidence="14">
    <location>
        <begin position="43"/>
        <end position="44"/>
    </location>
    <ligand>
        <name>FMN</name>
        <dbReference type="ChEBI" id="CHEBI:58210"/>
    </ligand>
</feature>
<comment type="cofactor">
    <cofactor evidence="14">
        <name>FMN</name>
        <dbReference type="ChEBI" id="CHEBI:58210"/>
    </cofactor>
    <text evidence="14">Binds 1 FMN per subunit.</text>
</comment>
<evidence type="ECO:0000256" key="5">
    <source>
        <dbReference type="ARBA" id="ARBA00008008"/>
    </source>
</evidence>
<evidence type="ECO:0000256" key="13">
    <source>
        <dbReference type="ARBA" id="ARBA00048996"/>
    </source>
</evidence>
<dbReference type="EMBL" id="AP021853">
    <property type="protein sequence ID" value="BBN97834.1"/>
    <property type="molecule type" value="Genomic_DNA"/>
</dbReference>
<evidence type="ECO:0000256" key="2">
    <source>
        <dbReference type="ARBA" id="ARBA00003616"/>
    </source>
</evidence>
<comment type="caution">
    <text evidence="14">Lacks conserved residue(s) required for the propagation of feature annotation.</text>
</comment>
<dbReference type="InterPro" id="IPR013785">
    <property type="entry name" value="Aldolase_TIM"/>
</dbReference>
<comment type="catalytic activity">
    <reaction evidence="14">
        <text>(S)-dihydroorotate + A = orotate + AH2</text>
        <dbReference type="Rhea" id="RHEA:18073"/>
        <dbReference type="ChEBI" id="CHEBI:13193"/>
        <dbReference type="ChEBI" id="CHEBI:17499"/>
        <dbReference type="ChEBI" id="CHEBI:30839"/>
        <dbReference type="ChEBI" id="CHEBI:30864"/>
    </reaction>
</comment>
<evidence type="ECO:0000259" key="15">
    <source>
        <dbReference type="Pfam" id="PF01180"/>
    </source>
</evidence>
<feature type="binding site" evidence="14">
    <location>
        <position position="163"/>
    </location>
    <ligand>
        <name>FMN</name>
        <dbReference type="ChEBI" id="CHEBI:58210"/>
    </ligand>
</feature>
<evidence type="ECO:0000256" key="12">
    <source>
        <dbReference type="ARBA" id="ARBA00023002"/>
    </source>
</evidence>
<dbReference type="PANTHER" id="PTHR48109">
    <property type="entry name" value="DIHYDROOROTATE DEHYDROGENASE (QUINONE), MITOCHONDRIAL-RELATED"/>
    <property type="match status" value="1"/>
</dbReference>
<evidence type="ECO:0000256" key="10">
    <source>
        <dbReference type="ARBA" id="ARBA00022643"/>
    </source>
</evidence>
<dbReference type="AlphaFoldDB" id="A0A5K7WW12"/>
<feature type="binding site" evidence="14">
    <location>
        <begin position="67"/>
        <end position="71"/>
    </location>
    <ligand>
        <name>substrate</name>
    </ligand>
</feature>
<feature type="binding site" evidence="14">
    <location>
        <position position="215"/>
    </location>
    <ligand>
        <name>FMN</name>
        <dbReference type="ChEBI" id="CHEBI:58210"/>
    </ligand>
</feature>
<feature type="binding site" evidence="14">
    <location>
        <position position="43"/>
    </location>
    <ligand>
        <name>substrate</name>
    </ligand>
</feature>
<comment type="subunit">
    <text evidence="7">Homodimer.</text>
</comment>
<dbReference type="PIRSF" id="PIRSF000164">
    <property type="entry name" value="DHO_oxidase"/>
    <property type="match status" value="1"/>
</dbReference>
<dbReference type="Gene3D" id="3.20.20.70">
    <property type="entry name" value="Aldolase class I"/>
    <property type="match status" value="1"/>
</dbReference>
<evidence type="ECO:0000313" key="17">
    <source>
        <dbReference type="Proteomes" id="UP000326951"/>
    </source>
</evidence>
<comment type="function">
    <text evidence="2">Catalyzes the conversion of dihydroorotate to orotate with NAD(+) as electron acceptor.</text>
</comment>
<gene>
    <name evidence="16" type="primary">pyrD_1</name>
    <name evidence="14" type="synonym">pyrD</name>
    <name evidence="16" type="ORF">St703_05390</name>
</gene>
<accession>A0A5K7WW12</accession>
<comment type="subunit">
    <text evidence="6">Heterotetramer of 2 PyrK and 2 PyrD type B subunits.</text>
</comment>
<feature type="binding site" evidence="14">
    <location>
        <begin position="190"/>
        <end position="191"/>
    </location>
    <ligand>
        <name>substrate</name>
    </ligand>
</feature>
<evidence type="ECO:0000256" key="9">
    <source>
        <dbReference type="ARBA" id="ARBA00022630"/>
    </source>
</evidence>
<dbReference type="EC" id="1.3.-.-" evidence="14"/>
<dbReference type="InterPro" id="IPR012135">
    <property type="entry name" value="Dihydroorotate_DH_1_2"/>
</dbReference>
<dbReference type="PANTHER" id="PTHR48109:SF1">
    <property type="entry name" value="DIHYDROOROTATE DEHYDROGENASE (FUMARATE)"/>
    <property type="match status" value="1"/>
</dbReference>
<dbReference type="GO" id="GO:1990663">
    <property type="term" value="F:dihydroorotate dehydrogenase (fumarate) activity"/>
    <property type="evidence" value="ECO:0007669"/>
    <property type="project" value="UniProtKB-EC"/>
</dbReference>
<dbReference type="PROSITE" id="PS00911">
    <property type="entry name" value="DHODEHASE_1"/>
    <property type="match status" value="1"/>
</dbReference>
<comment type="subcellular location">
    <subcellularLocation>
        <location evidence="3 14">Cytoplasm</location>
    </subcellularLocation>
</comment>
<feature type="binding site" evidence="14">
    <location>
        <begin position="241"/>
        <end position="242"/>
    </location>
    <ligand>
        <name>FMN</name>
        <dbReference type="ChEBI" id="CHEBI:58210"/>
    </ligand>
</feature>
<dbReference type="GO" id="GO:0004589">
    <property type="term" value="F:dihydroorotate dehydrogenase (NAD+) activity"/>
    <property type="evidence" value="ECO:0007669"/>
    <property type="project" value="UniProtKB-EC"/>
</dbReference>
<comment type="catalytic activity">
    <reaction evidence="13">
        <text>(S)-dihydroorotate + NAD(+) = orotate + NADH + H(+)</text>
        <dbReference type="Rhea" id="RHEA:13513"/>
        <dbReference type="ChEBI" id="CHEBI:15378"/>
        <dbReference type="ChEBI" id="CHEBI:30839"/>
        <dbReference type="ChEBI" id="CHEBI:30864"/>
        <dbReference type="ChEBI" id="CHEBI:57540"/>
        <dbReference type="ChEBI" id="CHEBI:57945"/>
        <dbReference type="EC" id="1.3.1.14"/>
    </reaction>
</comment>
<dbReference type="UniPathway" id="UPA00070">
    <property type="reaction ID" value="UER00945"/>
</dbReference>
<dbReference type="Pfam" id="PF01180">
    <property type="entry name" value="DHO_dh"/>
    <property type="match status" value="1"/>
</dbReference>
<evidence type="ECO:0000256" key="7">
    <source>
        <dbReference type="ARBA" id="ARBA00011738"/>
    </source>
</evidence>
<evidence type="ECO:0000313" key="16">
    <source>
        <dbReference type="EMBL" id="BBN97834.1"/>
    </source>
</evidence>
<comment type="pathway">
    <text evidence="4">Pyrimidine metabolism; UMP biosynthesis via de novo pathway; orotate from (S)-dihydroorotate (NAD(+) route): step 1/1.</text>
</comment>
<keyword evidence="11 14" id="KW-0665">Pyrimidine biosynthesis</keyword>
<sequence length="302" mass="31960">MSDLSVPIGKLMLKNPIMPASGTFGAELTLLLDINRLGALVPKSVTVSARDGNPSPRVCETSASMINSIGIQSKGIDDYVTHQLPAYRKFSPPLIASISGETIDEFETLAARLDAQPDVAALELNISCPNLRANGQAFGMSAEATAQLVRTVRAVTDKTVIVKLTPNVTRIQDIAQAAEHAGADALTVANTFLAMAIDSETRKPRIGNLMGGLSGAAVKPLVVRLIYQVHQATRLPIIGSGGVMNGQDAIEMILAGASAVQVGTANFIQPNAMTTIIDDIDDYLNRHQIEHLTDLIGQVDLS</sequence>
<name>A0A5K7WW12_9BACL</name>
<dbReference type="GO" id="GO:0005737">
    <property type="term" value="C:cytoplasm"/>
    <property type="evidence" value="ECO:0007669"/>
    <property type="project" value="UniProtKB-SubCell"/>
</dbReference>
<evidence type="ECO:0000256" key="3">
    <source>
        <dbReference type="ARBA" id="ARBA00004496"/>
    </source>
</evidence>
<dbReference type="PROSITE" id="PS00912">
    <property type="entry name" value="DHODEHASE_2"/>
    <property type="match status" value="1"/>
</dbReference>
<feature type="binding site" evidence="14">
    <location>
        <position position="125"/>
    </location>
    <ligand>
        <name>substrate</name>
    </ligand>
</feature>
<dbReference type="NCBIfam" id="NF005574">
    <property type="entry name" value="PRK07259.1"/>
    <property type="match status" value="1"/>
</dbReference>
<feature type="domain" description="Dihydroorotate dehydrogenase catalytic" evidence="15">
    <location>
        <begin position="4"/>
        <end position="283"/>
    </location>
</feature>
<evidence type="ECO:0000256" key="8">
    <source>
        <dbReference type="ARBA" id="ARBA00022490"/>
    </source>
</evidence>
<dbReference type="SUPFAM" id="SSF51395">
    <property type="entry name" value="FMN-linked oxidoreductases"/>
    <property type="match status" value="1"/>
</dbReference>
<reference evidence="16 17" key="1">
    <citation type="submission" date="2019-09" db="EMBL/GenBank/DDBJ databases">
        <title>Complete genome sequence of Sporolactobacillus terrae 70-3.</title>
        <authorList>
            <person name="Tanaka N."/>
            <person name="Shiwa Y."/>
            <person name="Fujita N."/>
            <person name="Tanasupawat S."/>
        </authorList>
    </citation>
    <scope>NUCLEOTIDE SEQUENCE [LARGE SCALE GENOMIC DNA]</scope>
    <source>
        <strain evidence="16 17">70-3</strain>
    </source>
</reference>
<proteinExistence type="inferred from homology"/>
<evidence type="ECO:0000256" key="11">
    <source>
        <dbReference type="ARBA" id="ARBA00022975"/>
    </source>
</evidence>
<feature type="active site" description="Nucleophile" evidence="14">
    <location>
        <position position="128"/>
    </location>
</feature>
<keyword evidence="9 14" id="KW-0285">Flavoprotein</keyword>
<comment type="catalytic activity">
    <reaction evidence="1">
        <text>(S)-dihydroorotate + fumarate = orotate + succinate</text>
        <dbReference type="Rhea" id="RHEA:30059"/>
        <dbReference type="ChEBI" id="CHEBI:29806"/>
        <dbReference type="ChEBI" id="CHEBI:30031"/>
        <dbReference type="ChEBI" id="CHEBI:30839"/>
        <dbReference type="ChEBI" id="CHEBI:30864"/>
        <dbReference type="EC" id="1.3.98.1"/>
    </reaction>
</comment>
<dbReference type="GO" id="GO:0044205">
    <property type="term" value="P:'de novo' UMP biosynthetic process"/>
    <property type="evidence" value="ECO:0007669"/>
    <property type="project" value="UniProtKB-UniRule"/>
</dbReference>
<dbReference type="InterPro" id="IPR001295">
    <property type="entry name" value="Dihydroorotate_DH_CS"/>
</dbReference>
<feature type="binding site" evidence="14">
    <location>
        <begin position="263"/>
        <end position="264"/>
    </location>
    <ligand>
        <name>FMN</name>
        <dbReference type="ChEBI" id="CHEBI:58210"/>
    </ligand>
</feature>
<dbReference type="Proteomes" id="UP000326951">
    <property type="component" value="Chromosome"/>
</dbReference>
<dbReference type="FunFam" id="3.20.20.70:FF:000027">
    <property type="entry name" value="Dihydropyrimidine dehydrogenase [NADP(+)]"/>
    <property type="match status" value="1"/>
</dbReference>
<comment type="similarity">
    <text evidence="5 14">Belongs to the dihydroorotate dehydrogenase family. Type 1 subfamily.</text>
</comment>
<dbReference type="RefSeq" id="WP_152080201.1">
    <property type="nucleotide sequence ID" value="NZ_AP021853.1"/>
</dbReference>
<evidence type="ECO:0000256" key="4">
    <source>
        <dbReference type="ARBA" id="ARBA00004715"/>
    </source>
</evidence>
<organism evidence="16 17">
    <name type="scientific">Sporolactobacillus terrae</name>
    <dbReference type="NCBI Taxonomy" id="269673"/>
    <lineage>
        <taxon>Bacteria</taxon>
        <taxon>Bacillati</taxon>
        <taxon>Bacillota</taxon>
        <taxon>Bacilli</taxon>
        <taxon>Bacillales</taxon>
        <taxon>Sporolactobacillaceae</taxon>
        <taxon>Sporolactobacillus</taxon>
    </lineage>
</organism>
<dbReference type="InterPro" id="IPR050074">
    <property type="entry name" value="DHO_dehydrogenase"/>
</dbReference>
<dbReference type="InterPro" id="IPR049622">
    <property type="entry name" value="Dihydroorotate_DH_I"/>
</dbReference>
<feature type="binding site" evidence="14">
    <location>
        <position position="21"/>
    </location>
    <ligand>
        <name>FMN</name>
        <dbReference type="ChEBI" id="CHEBI:58210"/>
    </ligand>
</feature>
<evidence type="ECO:0000256" key="1">
    <source>
        <dbReference type="ARBA" id="ARBA00001694"/>
    </source>
</evidence>
<dbReference type="InterPro" id="IPR005720">
    <property type="entry name" value="Dihydroorotate_DH_cat"/>
</dbReference>
<dbReference type="NCBIfam" id="TIGR01037">
    <property type="entry name" value="pyrD_sub1_fam"/>
    <property type="match status" value="1"/>
</dbReference>
<evidence type="ECO:0000256" key="14">
    <source>
        <dbReference type="HAMAP-Rule" id="MF_00224"/>
    </source>
</evidence>
<dbReference type="GO" id="GO:0006207">
    <property type="term" value="P:'de novo' pyrimidine nucleobase biosynthetic process"/>
    <property type="evidence" value="ECO:0007669"/>
    <property type="project" value="InterPro"/>
</dbReference>
<keyword evidence="12 14" id="KW-0560">Oxidoreductase</keyword>
<dbReference type="InterPro" id="IPR024920">
    <property type="entry name" value="Dihydroorotate_DH_1"/>
</dbReference>
<protein>
    <recommendedName>
        <fullName evidence="14">Dihydroorotate dehydrogenase</fullName>
        <shortName evidence="14">DHOD</shortName>
        <shortName evidence="14">DHODase</shortName>
        <shortName evidence="14">DHOdehase</shortName>
        <ecNumber evidence="14">1.3.-.-</ecNumber>
    </recommendedName>
</protein>
<dbReference type="CDD" id="cd04740">
    <property type="entry name" value="DHOD_1B_like"/>
    <property type="match status" value="1"/>
</dbReference>